<protein>
    <submittedName>
        <fullName evidence="1">Uncharacterized protein</fullName>
    </submittedName>
</protein>
<organism evidence="1 2">
    <name type="scientific">Gymnopus androsaceus JB14</name>
    <dbReference type="NCBI Taxonomy" id="1447944"/>
    <lineage>
        <taxon>Eukaryota</taxon>
        <taxon>Fungi</taxon>
        <taxon>Dikarya</taxon>
        <taxon>Basidiomycota</taxon>
        <taxon>Agaricomycotina</taxon>
        <taxon>Agaricomycetes</taxon>
        <taxon>Agaricomycetidae</taxon>
        <taxon>Agaricales</taxon>
        <taxon>Marasmiineae</taxon>
        <taxon>Omphalotaceae</taxon>
        <taxon>Gymnopus</taxon>
    </lineage>
</organism>
<evidence type="ECO:0000313" key="2">
    <source>
        <dbReference type="Proteomes" id="UP000799118"/>
    </source>
</evidence>
<evidence type="ECO:0000313" key="1">
    <source>
        <dbReference type="EMBL" id="KAE9384370.1"/>
    </source>
</evidence>
<accession>A0A6A4GFW8</accession>
<name>A0A6A4GFW8_9AGAR</name>
<gene>
    <name evidence="1" type="ORF">BT96DRAFT_1008141</name>
</gene>
<dbReference type="EMBL" id="ML770158">
    <property type="protein sequence ID" value="KAE9384370.1"/>
    <property type="molecule type" value="Genomic_DNA"/>
</dbReference>
<dbReference type="Proteomes" id="UP000799118">
    <property type="component" value="Unassembled WGS sequence"/>
</dbReference>
<reference evidence="1" key="1">
    <citation type="journal article" date="2019" name="Environ. Microbiol.">
        <title>Fungal ecological strategies reflected in gene transcription - a case study of two litter decomposers.</title>
        <authorList>
            <person name="Barbi F."/>
            <person name="Kohler A."/>
            <person name="Barry K."/>
            <person name="Baskaran P."/>
            <person name="Daum C."/>
            <person name="Fauchery L."/>
            <person name="Ihrmark K."/>
            <person name="Kuo A."/>
            <person name="LaButti K."/>
            <person name="Lipzen A."/>
            <person name="Morin E."/>
            <person name="Grigoriev I.V."/>
            <person name="Henrissat B."/>
            <person name="Lindahl B."/>
            <person name="Martin F."/>
        </authorList>
    </citation>
    <scope>NUCLEOTIDE SEQUENCE</scope>
    <source>
        <strain evidence="1">JB14</strain>
    </source>
</reference>
<keyword evidence="2" id="KW-1185">Reference proteome</keyword>
<proteinExistence type="predicted"/>
<dbReference type="AlphaFoldDB" id="A0A6A4GFW8"/>
<sequence>MGLSVAARNWRIKASQHGIQVLNNAKRSLMDEPCQVAFTRITAVSLASEQEEVLLPAPFMSTHSPSSIAVPSNTAISMLPAYEAEYPTVPLTRNPSTTTILAAAAPSSVVYYSPTDLLSPSRPSIAHGLAYLAMAHVLGLPIFRRLPSCTLQRTVQGLCAHSYSLRTTMRKACSICARKSPTLTRLAILAHIGHALCSSCSTTALNIVGGSAKSTTATASTTFSKPQVGVFDIMLSTPDGDHSFDFGSMDKPDFFSDGGIRASTPLSKAKGTRRASSLAVDVDKKEGRGAIVLRIDDVPWDITPPRISA</sequence>